<feature type="compositionally biased region" description="Basic and acidic residues" evidence="1">
    <location>
        <begin position="68"/>
        <end position="90"/>
    </location>
</feature>
<accession>A0AA87Z2G0</accession>
<evidence type="ECO:0000313" key="3">
    <source>
        <dbReference type="Proteomes" id="UP001187192"/>
    </source>
</evidence>
<keyword evidence="3" id="KW-1185">Reference proteome</keyword>
<evidence type="ECO:0000313" key="2">
    <source>
        <dbReference type="EMBL" id="GMN28203.1"/>
    </source>
</evidence>
<feature type="region of interest" description="Disordered" evidence="1">
    <location>
        <begin position="10"/>
        <end position="33"/>
    </location>
</feature>
<protein>
    <submittedName>
        <fullName evidence="2">Uncharacterized protein</fullName>
    </submittedName>
</protein>
<name>A0AA87Z2G0_FICCA</name>
<dbReference type="AlphaFoldDB" id="A0AA87Z2G0"/>
<proteinExistence type="predicted"/>
<dbReference type="Proteomes" id="UP001187192">
    <property type="component" value="Unassembled WGS sequence"/>
</dbReference>
<evidence type="ECO:0000256" key="1">
    <source>
        <dbReference type="SAM" id="MobiDB-lite"/>
    </source>
</evidence>
<comment type="caution">
    <text evidence="2">The sequence shown here is derived from an EMBL/GenBank/DDBJ whole genome shotgun (WGS) entry which is preliminary data.</text>
</comment>
<dbReference type="EMBL" id="BTGU01000002">
    <property type="protein sequence ID" value="GMN28203.1"/>
    <property type="molecule type" value="Genomic_DNA"/>
</dbReference>
<organism evidence="2 3">
    <name type="scientific">Ficus carica</name>
    <name type="common">Common fig</name>
    <dbReference type="NCBI Taxonomy" id="3494"/>
    <lineage>
        <taxon>Eukaryota</taxon>
        <taxon>Viridiplantae</taxon>
        <taxon>Streptophyta</taxon>
        <taxon>Embryophyta</taxon>
        <taxon>Tracheophyta</taxon>
        <taxon>Spermatophyta</taxon>
        <taxon>Magnoliopsida</taxon>
        <taxon>eudicotyledons</taxon>
        <taxon>Gunneridae</taxon>
        <taxon>Pentapetalae</taxon>
        <taxon>rosids</taxon>
        <taxon>fabids</taxon>
        <taxon>Rosales</taxon>
        <taxon>Moraceae</taxon>
        <taxon>Ficeae</taxon>
        <taxon>Ficus</taxon>
    </lineage>
</organism>
<reference evidence="2" key="1">
    <citation type="submission" date="2023-07" db="EMBL/GenBank/DDBJ databases">
        <title>draft genome sequence of fig (Ficus carica).</title>
        <authorList>
            <person name="Takahashi T."/>
            <person name="Nishimura K."/>
        </authorList>
    </citation>
    <scope>NUCLEOTIDE SEQUENCE</scope>
</reference>
<gene>
    <name evidence="2" type="ORF">TIFTF001_001966</name>
</gene>
<feature type="region of interest" description="Disordered" evidence="1">
    <location>
        <begin position="68"/>
        <end position="93"/>
    </location>
</feature>
<sequence length="179" mass="19481">MLNHRLSALRLGGLRREHKQPDSRRRRGGGEAVKLVEHDEEVVVGEEGDEGVEVVVGELVFEREWGGDRDTGAEVGDEGREGGGGERVEGDDSGVAAGVAEGLGAGAGDYVAAIAAHYTELRPWWIHGGSLGFVRDLRLAIKRRSYEERKRFSLLVYFTEKTTTVVKESGGIFTPSFLS</sequence>